<evidence type="ECO:0000313" key="1">
    <source>
        <dbReference type="EMBL" id="QHU01730.1"/>
    </source>
</evidence>
<proteinExistence type="predicted"/>
<protein>
    <submittedName>
        <fullName evidence="1">Uncharacterized protein</fullName>
    </submittedName>
</protein>
<accession>A0A6C0JA58</accession>
<dbReference type="AlphaFoldDB" id="A0A6C0JA58"/>
<reference evidence="1" key="1">
    <citation type="journal article" date="2020" name="Nature">
        <title>Giant virus diversity and host interactions through global metagenomics.</title>
        <authorList>
            <person name="Schulz F."/>
            <person name="Roux S."/>
            <person name="Paez-Espino D."/>
            <person name="Jungbluth S."/>
            <person name="Walsh D.A."/>
            <person name="Denef V.J."/>
            <person name="McMahon K.D."/>
            <person name="Konstantinidis K.T."/>
            <person name="Eloe-Fadrosh E.A."/>
            <person name="Kyrpides N.C."/>
            <person name="Woyke T."/>
        </authorList>
    </citation>
    <scope>NUCLEOTIDE SEQUENCE</scope>
    <source>
        <strain evidence="1">GVMAG-M-3300025874-2</strain>
    </source>
</reference>
<name>A0A6C0JA58_9ZZZZ</name>
<organism evidence="1">
    <name type="scientific">viral metagenome</name>
    <dbReference type="NCBI Taxonomy" id="1070528"/>
    <lineage>
        <taxon>unclassified sequences</taxon>
        <taxon>metagenomes</taxon>
        <taxon>organismal metagenomes</taxon>
    </lineage>
</organism>
<dbReference type="EMBL" id="MN740347">
    <property type="protein sequence ID" value="QHU01730.1"/>
    <property type="molecule type" value="Genomic_DNA"/>
</dbReference>
<sequence>MTTIKLYPDFYKISGKLNIKNIMKTTDILFDYIKQYKKKKIHGLILDNTFINNKNIKLKGYFKKYPLYTIYALDKSNINKLNKLYKGTQKKISEPHTFISMIIKFYDLMNIKNYKRILKYNFILSYPIQNTTYNEIRTSLKIFNKVYDVLKKNNDFKILDDIIKECKNNMK</sequence>